<feature type="compositionally biased region" description="Basic and acidic residues" evidence="1">
    <location>
        <begin position="16"/>
        <end position="30"/>
    </location>
</feature>
<proteinExistence type="predicted"/>
<organism evidence="2">
    <name type="scientific">Fagus sylvatica</name>
    <name type="common">Beechnut</name>
    <dbReference type="NCBI Taxonomy" id="28930"/>
    <lineage>
        <taxon>Eukaryota</taxon>
        <taxon>Viridiplantae</taxon>
        <taxon>Streptophyta</taxon>
        <taxon>Embryophyta</taxon>
        <taxon>Tracheophyta</taxon>
        <taxon>Spermatophyta</taxon>
        <taxon>Magnoliopsida</taxon>
        <taxon>eudicotyledons</taxon>
        <taxon>Gunneridae</taxon>
        <taxon>Pentapetalae</taxon>
        <taxon>rosids</taxon>
        <taxon>fabids</taxon>
        <taxon>Fagales</taxon>
        <taxon>Fagaceae</taxon>
        <taxon>Fagus</taxon>
    </lineage>
</organism>
<evidence type="ECO:0000256" key="1">
    <source>
        <dbReference type="SAM" id="MobiDB-lite"/>
    </source>
</evidence>
<protein>
    <submittedName>
        <fullName evidence="2">Uncharacterized protein</fullName>
    </submittedName>
</protein>
<name>A0A2N9FW31_FAGSY</name>
<dbReference type="EMBL" id="OIVN01001216">
    <property type="protein sequence ID" value="SPC91300.1"/>
    <property type="molecule type" value="Genomic_DNA"/>
</dbReference>
<dbReference type="AlphaFoldDB" id="A0A2N9FW31"/>
<sequence length="364" mass="40877">MHAILDKWTTNALIRPTERPPTEEQKKHERGATTVVIHGNVADLDIDKEEAAPLESTIKELQKSPKFRSLFDQLRLGAKARKMATGALVSIVAKSGAQCFTAEAHVSRAYLETTNTISCMDEDIEVQYPNHKRPLYLTASINEVQVRRALVGYRLISKSDTHEHAASCKHFKKKNTRIHLWKSPALEARQSSMASLLGFLANNTPFDETEAHFVEAAFYEDLAPAREASTSRTIGTPLPAWEDIRDHPKADLRNILELKKKRKETVRGVLIALRRKDPGKKLSGAIPSCCAIQEAVHNFDEGSMEELQEEVDYQPSLAVEDLEVINLSDNPKTQRPISISASLSTKERTSLVKLLKEYQDVFAW</sequence>
<gene>
    <name evidence="2" type="ORF">FSB_LOCUS19182</name>
</gene>
<evidence type="ECO:0000313" key="2">
    <source>
        <dbReference type="EMBL" id="SPC91300.1"/>
    </source>
</evidence>
<accession>A0A2N9FW31</accession>
<feature type="region of interest" description="Disordered" evidence="1">
    <location>
        <begin position="8"/>
        <end position="30"/>
    </location>
</feature>
<reference evidence="2" key="1">
    <citation type="submission" date="2018-02" db="EMBL/GenBank/DDBJ databases">
        <authorList>
            <person name="Cohen D.B."/>
            <person name="Kent A.D."/>
        </authorList>
    </citation>
    <scope>NUCLEOTIDE SEQUENCE</scope>
</reference>